<feature type="transmembrane region" description="Helical" evidence="6">
    <location>
        <begin position="469"/>
        <end position="489"/>
    </location>
</feature>
<feature type="domain" description="Major facilitator superfamily (MFS) profile" evidence="7">
    <location>
        <begin position="49"/>
        <end position="494"/>
    </location>
</feature>
<dbReference type="GO" id="GO:0016020">
    <property type="term" value="C:membrane"/>
    <property type="evidence" value="ECO:0007669"/>
    <property type="project" value="UniProtKB-SubCell"/>
</dbReference>
<dbReference type="InterPro" id="IPR020846">
    <property type="entry name" value="MFS_dom"/>
</dbReference>
<dbReference type="PANTHER" id="PTHR23504:SF6">
    <property type="entry name" value="MULTIDRUG TRANSPORTER, PUTATIVE (AFU_ORTHOLOGUE AFUA_4G08740)-RELATED"/>
    <property type="match status" value="1"/>
</dbReference>
<dbReference type="AlphaFoldDB" id="A0A6A5YRW9"/>
<name>A0A6A5YRW9_9PLEO</name>
<feature type="transmembrane region" description="Helical" evidence="6">
    <location>
        <begin position="88"/>
        <end position="107"/>
    </location>
</feature>
<proteinExistence type="predicted"/>
<dbReference type="InterPro" id="IPR036259">
    <property type="entry name" value="MFS_trans_sf"/>
</dbReference>
<feature type="transmembrane region" description="Helical" evidence="6">
    <location>
        <begin position="215"/>
        <end position="237"/>
    </location>
</feature>
<keyword evidence="2" id="KW-0813">Transport</keyword>
<feature type="transmembrane region" description="Helical" evidence="6">
    <location>
        <begin position="184"/>
        <end position="203"/>
    </location>
</feature>
<evidence type="ECO:0000256" key="2">
    <source>
        <dbReference type="ARBA" id="ARBA00022448"/>
    </source>
</evidence>
<dbReference type="PANTHER" id="PTHR23504">
    <property type="entry name" value="MAJOR FACILITATOR SUPERFAMILY DOMAIN-CONTAINING PROTEIN 10"/>
    <property type="match status" value="1"/>
</dbReference>
<feature type="transmembrane region" description="Helical" evidence="6">
    <location>
        <begin position="119"/>
        <end position="138"/>
    </location>
</feature>
<keyword evidence="4 6" id="KW-1133">Transmembrane helix</keyword>
<evidence type="ECO:0000256" key="3">
    <source>
        <dbReference type="ARBA" id="ARBA00022692"/>
    </source>
</evidence>
<sequence>MLGFHRRTRSLIPVKDLAKYDQVATIDEDEMVEVDLEIVEPTGNTDRRQLTLIYIIFLAEAVMASSLQPQLQMLTSSDDFCGNLSSSYLRSILDCAYAFGGTTGIFWGYLSDRIGRRRVTLLGLWTMFICCFSMGFATDLTSCTIFRFVSGMASSTIVVTTLTMMGDLSTNPAERAKNISRLPLVALCGSIGPIVQGMVSGSINASGAVWQRFPILSSQIACGSIVLVIAITSTIMLHETLPLESNKPNGSMSMDCEKTAFLSHSDSDDFSIRIVDMARPDPISINQFLQAPSFLVLLSSFSLLSLHASTFDVLLPHLGHSSTQHGGMGIPCNWLGITVLVVRAIAGIAILRVVPIAVEKFGLLKLYGCASLCFPALYILTPLLALLATCSTVFAALISTLSILVKHTFTGGASVLVALLVLNTTPDAFSAGTVVGMMQVASLFKALAVAVSGASFYLSNEYSIATTNYSLWTCLALFGAVGAALAWFVRERPSVERDFPSEVLCWETCFDAEEKSVDL</sequence>
<keyword evidence="9" id="KW-1185">Reference proteome</keyword>
<feature type="transmembrane region" description="Helical" evidence="6">
    <location>
        <begin position="394"/>
        <end position="422"/>
    </location>
</feature>
<evidence type="ECO:0000256" key="6">
    <source>
        <dbReference type="SAM" id="Phobius"/>
    </source>
</evidence>
<feature type="transmembrane region" description="Helical" evidence="6">
    <location>
        <begin position="366"/>
        <end position="388"/>
    </location>
</feature>
<dbReference type="PROSITE" id="PS50850">
    <property type="entry name" value="MFS"/>
    <property type="match status" value="1"/>
</dbReference>
<dbReference type="EMBL" id="ML977342">
    <property type="protein sequence ID" value="KAF2109484.1"/>
    <property type="molecule type" value="Genomic_DNA"/>
</dbReference>
<evidence type="ECO:0000313" key="9">
    <source>
        <dbReference type="Proteomes" id="UP000799770"/>
    </source>
</evidence>
<keyword evidence="3 6" id="KW-0812">Transmembrane</keyword>
<protein>
    <submittedName>
        <fullName evidence="8">Major facilitator superfamily domain-containing protein</fullName>
    </submittedName>
</protein>
<organism evidence="8 9">
    <name type="scientific">Lophiotrema nucula</name>
    <dbReference type="NCBI Taxonomy" id="690887"/>
    <lineage>
        <taxon>Eukaryota</taxon>
        <taxon>Fungi</taxon>
        <taxon>Dikarya</taxon>
        <taxon>Ascomycota</taxon>
        <taxon>Pezizomycotina</taxon>
        <taxon>Dothideomycetes</taxon>
        <taxon>Pleosporomycetidae</taxon>
        <taxon>Pleosporales</taxon>
        <taxon>Lophiotremataceae</taxon>
        <taxon>Lophiotrema</taxon>
    </lineage>
</organism>
<gene>
    <name evidence="8" type="ORF">BDV96DRAFT_502796</name>
</gene>
<dbReference type="InterPro" id="IPR011701">
    <property type="entry name" value="MFS"/>
</dbReference>
<dbReference type="Gene3D" id="1.20.1250.20">
    <property type="entry name" value="MFS general substrate transporter like domains"/>
    <property type="match status" value="1"/>
</dbReference>
<dbReference type="Pfam" id="PF07690">
    <property type="entry name" value="MFS_1"/>
    <property type="match status" value="1"/>
</dbReference>
<feature type="transmembrane region" description="Helical" evidence="6">
    <location>
        <begin position="434"/>
        <end position="457"/>
    </location>
</feature>
<evidence type="ECO:0000256" key="4">
    <source>
        <dbReference type="ARBA" id="ARBA00022989"/>
    </source>
</evidence>
<dbReference type="OrthoDB" id="419616at2759"/>
<reference evidence="8" key="1">
    <citation type="journal article" date="2020" name="Stud. Mycol.">
        <title>101 Dothideomycetes genomes: a test case for predicting lifestyles and emergence of pathogens.</title>
        <authorList>
            <person name="Haridas S."/>
            <person name="Albert R."/>
            <person name="Binder M."/>
            <person name="Bloem J."/>
            <person name="Labutti K."/>
            <person name="Salamov A."/>
            <person name="Andreopoulos B."/>
            <person name="Baker S."/>
            <person name="Barry K."/>
            <person name="Bills G."/>
            <person name="Bluhm B."/>
            <person name="Cannon C."/>
            <person name="Castanera R."/>
            <person name="Culley D."/>
            <person name="Daum C."/>
            <person name="Ezra D."/>
            <person name="Gonzalez J."/>
            <person name="Henrissat B."/>
            <person name="Kuo A."/>
            <person name="Liang C."/>
            <person name="Lipzen A."/>
            <person name="Lutzoni F."/>
            <person name="Magnuson J."/>
            <person name="Mondo S."/>
            <person name="Nolan M."/>
            <person name="Ohm R."/>
            <person name="Pangilinan J."/>
            <person name="Park H.-J."/>
            <person name="Ramirez L."/>
            <person name="Alfaro M."/>
            <person name="Sun H."/>
            <person name="Tritt A."/>
            <person name="Yoshinaga Y."/>
            <person name="Zwiers L.-H."/>
            <person name="Turgeon B."/>
            <person name="Goodwin S."/>
            <person name="Spatafora J."/>
            <person name="Crous P."/>
            <person name="Grigoriev I."/>
        </authorList>
    </citation>
    <scope>NUCLEOTIDE SEQUENCE</scope>
    <source>
        <strain evidence="8">CBS 627.86</strain>
    </source>
</reference>
<accession>A0A6A5YRW9</accession>
<feature type="transmembrane region" description="Helical" evidence="6">
    <location>
        <begin position="334"/>
        <end position="354"/>
    </location>
</feature>
<evidence type="ECO:0000313" key="8">
    <source>
        <dbReference type="EMBL" id="KAF2109484.1"/>
    </source>
</evidence>
<evidence type="ECO:0000256" key="5">
    <source>
        <dbReference type="ARBA" id="ARBA00023136"/>
    </source>
</evidence>
<evidence type="ECO:0000256" key="1">
    <source>
        <dbReference type="ARBA" id="ARBA00004141"/>
    </source>
</evidence>
<comment type="subcellular location">
    <subcellularLocation>
        <location evidence="1">Membrane</location>
        <topology evidence="1">Multi-pass membrane protein</topology>
    </subcellularLocation>
</comment>
<feature type="transmembrane region" description="Helical" evidence="6">
    <location>
        <begin position="50"/>
        <end position="68"/>
    </location>
</feature>
<feature type="transmembrane region" description="Helical" evidence="6">
    <location>
        <begin position="144"/>
        <end position="163"/>
    </location>
</feature>
<dbReference type="Proteomes" id="UP000799770">
    <property type="component" value="Unassembled WGS sequence"/>
</dbReference>
<dbReference type="GO" id="GO:0022857">
    <property type="term" value="F:transmembrane transporter activity"/>
    <property type="evidence" value="ECO:0007669"/>
    <property type="project" value="InterPro"/>
</dbReference>
<dbReference type="SUPFAM" id="SSF103473">
    <property type="entry name" value="MFS general substrate transporter"/>
    <property type="match status" value="1"/>
</dbReference>
<keyword evidence="5 6" id="KW-0472">Membrane</keyword>
<evidence type="ECO:0000259" key="7">
    <source>
        <dbReference type="PROSITE" id="PS50850"/>
    </source>
</evidence>